<dbReference type="Proteomes" id="UP000567179">
    <property type="component" value="Unassembled WGS sequence"/>
</dbReference>
<sequence>MLLDDVSSDGAILKTKLRRLCVFGLNLGTGMIRKVSEYITVETWGPHYSLETTPARRKHRSQPPQAAPNASFCALGMFVYCSSSRLGFYSRRDTSPLEPTHN</sequence>
<evidence type="ECO:0000313" key="1">
    <source>
        <dbReference type="EMBL" id="KAF5329414.1"/>
    </source>
</evidence>
<evidence type="ECO:0000313" key="2">
    <source>
        <dbReference type="Proteomes" id="UP000567179"/>
    </source>
</evidence>
<protein>
    <submittedName>
        <fullName evidence="1">Uncharacterized protein</fullName>
    </submittedName>
</protein>
<proteinExistence type="predicted"/>
<name>A0A8H5FA70_9AGAR</name>
<keyword evidence="2" id="KW-1185">Reference proteome</keyword>
<organism evidence="1 2">
    <name type="scientific">Psilocybe cf. subviscida</name>
    <dbReference type="NCBI Taxonomy" id="2480587"/>
    <lineage>
        <taxon>Eukaryota</taxon>
        <taxon>Fungi</taxon>
        <taxon>Dikarya</taxon>
        <taxon>Basidiomycota</taxon>
        <taxon>Agaricomycotina</taxon>
        <taxon>Agaricomycetes</taxon>
        <taxon>Agaricomycetidae</taxon>
        <taxon>Agaricales</taxon>
        <taxon>Agaricineae</taxon>
        <taxon>Strophariaceae</taxon>
        <taxon>Psilocybe</taxon>
    </lineage>
</organism>
<reference evidence="1 2" key="1">
    <citation type="journal article" date="2020" name="ISME J.">
        <title>Uncovering the hidden diversity of litter-decomposition mechanisms in mushroom-forming fungi.</title>
        <authorList>
            <person name="Floudas D."/>
            <person name="Bentzer J."/>
            <person name="Ahren D."/>
            <person name="Johansson T."/>
            <person name="Persson P."/>
            <person name="Tunlid A."/>
        </authorList>
    </citation>
    <scope>NUCLEOTIDE SEQUENCE [LARGE SCALE GENOMIC DNA]</scope>
    <source>
        <strain evidence="1 2">CBS 101986</strain>
    </source>
</reference>
<gene>
    <name evidence="1" type="ORF">D9619_009141</name>
</gene>
<dbReference type="AlphaFoldDB" id="A0A8H5FA70"/>
<dbReference type="EMBL" id="JAACJJ010000002">
    <property type="protein sequence ID" value="KAF5329414.1"/>
    <property type="molecule type" value="Genomic_DNA"/>
</dbReference>
<comment type="caution">
    <text evidence="1">The sequence shown here is derived from an EMBL/GenBank/DDBJ whole genome shotgun (WGS) entry which is preliminary data.</text>
</comment>
<accession>A0A8H5FA70</accession>